<proteinExistence type="predicted"/>
<name>A0A1E3U611_9FIRM</name>
<keyword evidence="1" id="KW-0472">Membrane</keyword>
<protein>
    <recommendedName>
        <fullName evidence="6">HXXEE domain-containing protein</fullName>
    </recommendedName>
</protein>
<feature type="transmembrane region" description="Helical" evidence="1">
    <location>
        <begin position="146"/>
        <end position="167"/>
    </location>
</feature>
<keyword evidence="1" id="KW-0812">Transmembrane</keyword>
<sequence length="221" mass="25401">MLKSFFDKWCDQLWLYLLYLLAIIMGNILMLKWDVWSVPRILSCLLAIMIPAHVFEENTFPAGFFFMNNLNFKSKDPMVYPQNRVTNMVTNLGAEIVFIIMTAYAVRIEVTAVLVVIIFGVIELVNHTREGIHMYFRYRNKGKKTIYAPGMITSYLCLLPLSVKGISWMMTASFGATDILAGIGIVLFIAIGLILIPFAFSVKVKSKRFAFKDRGYFERYE</sequence>
<feature type="transmembrane region" description="Helical" evidence="1">
    <location>
        <begin position="96"/>
        <end position="125"/>
    </location>
</feature>
<dbReference type="EMBL" id="MEHD01000009">
    <property type="protein sequence ID" value="ODR60750.1"/>
    <property type="molecule type" value="Genomic_DNA"/>
</dbReference>
<dbReference type="EMBL" id="MEHA01000049">
    <property type="protein sequence ID" value="ODR37548.1"/>
    <property type="molecule type" value="Genomic_DNA"/>
</dbReference>
<evidence type="ECO:0000313" key="5">
    <source>
        <dbReference type="Proteomes" id="UP000094869"/>
    </source>
</evidence>
<feature type="transmembrane region" description="Helical" evidence="1">
    <location>
        <begin position="179"/>
        <end position="202"/>
    </location>
</feature>
<keyword evidence="1" id="KW-1133">Transmembrane helix</keyword>
<evidence type="ECO:0000313" key="2">
    <source>
        <dbReference type="EMBL" id="ODR37548.1"/>
    </source>
</evidence>
<dbReference type="Pfam" id="PF13787">
    <property type="entry name" value="HXXEE"/>
    <property type="match status" value="1"/>
</dbReference>
<gene>
    <name evidence="2" type="ORF">BEI59_34820</name>
    <name evidence="3" type="ORF">BEI63_03255</name>
</gene>
<dbReference type="Proteomes" id="UP000094271">
    <property type="component" value="Unassembled WGS sequence"/>
</dbReference>
<organism evidence="2 4">
    <name type="scientific">Eisenbergiella tayi</name>
    <dbReference type="NCBI Taxonomy" id="1432052"/>
    <lineage>
        <taxon>Bacteria</taxon>
        <taxon>Bacillati</taxon>
        <taxon>Bacillota</taxon>
        <taxon>Clostridia</taxon>
        <taxon>Lachnospirales</taxon>
        <taxon>Lachnospiraceae</taxon>
        <taxon>Eisenbergiella</taxon>
    </lineage>
</organism>
<accession>A0A1E3U611</accession>
<dbReference type="InterPro" id="IPR025671">
    <property type="entry name" value="HXXEE"/>
</dbReference>
<feature type="transmembrane region" description="Helical" evidence="1">
    <location>
        <begin position="13"/>
        <end position="31"/>
    </location>
</feature>
<reference evidence="3 5" key="1">
    <citation type="submission" date="2016-08" db="EMBL/GenBank/DDBJ databases">
        <title>Characterization of Isolates of Eisenbergiella tayi Derived from Blood Cultures, Using Whole Genome Sequencing.</title>
        <authorList>
            <person name="Bernier A.-M."/>
            <person name="Burdz T."/>
            <person name="Wiebe D."/>
            <person name="Bernard K."/>
        </authorList>
    </citation>
    <scope>NUCLEOTIDE SEQUENCE [LARGE SCALE GENOMIC DNA]</scope>
    <source>
        <strain evidence="3 5">NML120146</strain>
    </source>
</reference>
<evidence type="ECO:0000313" key="4">
    <source>
        <dbReference type="Proteomes" id="UP000094271"/>
    </source>
</evidence>
<evidence type="ECO:0008006" key="6">
    <source>
        <dbReference type="Google" id="ProtNLM"/>
    </source>
</evidence>
<evidence type="ECO:0000313" key="3">
    <source>
        <dbReference type="EMBL" id="ODR60750.1"/>
    </source>
</evidence>
<evidence type="ECO:0000256" key="1">
    <source>
        <dbReference type="SAM" id="Phobius"/>
    </source>
</evidence>
<comment type="caution">
    <text evidence="2">The sequence shown here is derived from an EMBL/GenBank/DDBJ whole genome shotgun (WGS) entry which is preliminary data.</text>
</comment>
<reference evidence="2 4" key="2">
    <citation type="submission" date="2016-08" db="EMBL/GenBank/DDBJ databases">
        <authorList>
            <person name="Seilhamer J.J."/>
        </authorList>
    </citation>
    <scope>NUCLEOTIDE SEQUENCE [LARGE SCALE GENOMIC DNA]</scope>
    <source>
        <strain evidence="2 4">NML150140-1</strain>
    </source>
</reference>
<dbReference type="Proteomes" id="UP000094869">
    <property type="component" value="Unassembled WGS sequence"/>
</dbReference>
<keyword evidence="5" id="KW-1185">Reference proteome</keyword>
<dbReference type="AlphaFoldDB" id="A0A1E3U611"/>